<evidence type="ECO:0000256" key="1">
    <source>
        <dbReference type="ARBA" id="ARBA00004651"/>
    </source>
</evidence>
<evidence type="ECO:0000256" key="10">
    <source>
        <dbReference type="SAM" id="MobiDB-lite"/>
    </source>
</evidence>
<dbReference type="InterPro" id="IPR004835">
    <property type="entry name" value="Chitin_synth"/>
</dbReference>
<sequence length="1256" mass="141967">MTSFTIFTETEQQLNRDIDYHGPRRQASLIRPERERIDPNHRHYHTRMHAAAMEEQQQQPHTLRQPHHVIDTPSTAFDRFSPTRRSVIRRDLLTNASNEKLQYEEPAPSEKPSRMPDFWKMYCYAITCCFPPFVLRCLGKKDKAAQYAFREKMGLVGFVLCIMAFVGFLTFGFTQAVCPRPPLSFRLDQINNGYVIINGWAYMLASWNGHPPINGQTDEVTNPVYPPIDAGGKDASFLFQESTICKDVITPKTALASDAQDILFPCQLFDPKNGNSVPDSAMYTNQTGCHKSQQARSMFASMQVNGVPKSEGGYDKAGRVYYEWQDIAASSHLAVYNSQVINLNLLHALPLDKFNIPSSGLMAAILQNAAQFAGQDLTRVVASHRNSGGQWRQEASCLADIVKVGEIDTRSVGCIASDVVLYMSLVVILGVILVKFVLAVAFGWCLSWKLGNFKEGQSYKERMRRDEEIENWTSEIHRPAEAIRPYYNNTTTRTRRKSIMPRTSRFTQPDPGSTHFGVNPIDRPVSTIWRNSHSSRVLSPLVAGSDPSLRRPSDTTSRRSSYSSSSGNTNSTVAVCPFPISRHAVRQPKADYMPFGFQLAHTICLVTCYSEGVDGLRTTLDSIATTDYPNSHKLILVIADGMITGHGNDLSTPDICVSMMENFLIPPDSVEPHSYVAIADGAKRHNMAKVYAGFYKYDDSTVDPSQQKRVPMITIAKCGTPEEEQDRKPGNRGKRDSQVILMSFLQKVMFDERMTTLEYEFFNNIWRVTGVSPDKYEIVLMVDADTKVYPDALSRLISCAVKDPEIAGLCGETKIGNKCQSFISMIQVFEYYISHHQSKAFESIFGNVTCLPGCFCMYRIKAPKGSNGHWVPILANPDIIEHYSENVVDTLHKKNLLLLGEDRYLSTLMLKTFPRRKMLFVPQAVCKTVVPDEFKVLLSQRRRWINSTIHNLMELLLVSDLCGTFCFSMQFVVFMELVGTLALPAAISFTLYLIILAILGHPAVVSLILLALILGLPAVLIVMTSRKIVYVGWMIIYLFSLPIWNFVLPTYAYWHFDDFSWGETRKVEGSGKDTNHGDKEGEFDSSKIVMRKWSEYERARKYRAAQQQQQGHHFPSRRGTKLRPHDEEWTMEPLVLPDTHLPMPTMADDQDDDWHTSVLHSIEASAQNSSSPPPSPPPLPSPLSGLVEDHQHDDDRNETEASSTVNHEYDDDDDDDDDDANDNDTTHDNNNSIHDNNNNDHHNQDDQHSHHQRQHN</sequence>
<evidence type="ECO:0000256" key="8">
    <source>
        <dbReference type="ARBA" id="ARBA00023136"/>
    </source>
</evidence>
<proteinExistence type="predicted"/>
<dbReference type="Pfam" id="PF22997">
    <property type="entry name" value="CHS4"/>
    <property type="match status" value="1"/>
</dbReference>
<dbReference type="GO" id="GO:0004100">
    <property type="term" value="F:chitin synthase activity"/>
    <property type="evidence" value="ECO:0007669"/>
    <property type="project" value="UniProtKB-EC"/>
</dbReference>
<dbReference type="Pfam" id="PF03142">
    <property type="entry name" value="Chitin_synth_2"/>
    <property type="match status" value="1"/>
</dbReference>
<feature type="transmembrane region" description="Helical" evidence="11">
    <location>
        <begin position="419"/>
        <end position="446"/>
    </location>
</feature>
<feature type="compositionally biased region" description="Acidic residues" evidence="10">
    <location>
        <begin position="1209"/>
        <end position="1222"/>
    </location>
</feature>
<dbReference type="SUPFAM" id="SSF53448">
    <property type="entry name" value="Nucleotide-diphospho-sugar transferases"/>
    <property type="match status" value="1"/>
</dbReference>
<feature type="region of interest" description="Disordered" evidence="10">
    <location>
        <begin position="491"/>
        <end position="519"/>
    </location>
</feature>
<protein>
    <recommendedName>
        <fullName evidence="2">chitin synthase</fullName>
        <ecNumber evidence="2">2.4.1.16</ecNumber>
    </recommendedName>
</protein>
<feature type="transmembrane region" description="Helical" evidence="11">
    <location>
        <begin position="1030"/>
        <end position="1056"/>
    </location>
</feature>
<feature type="compositionally biased region" description="Basic and acidic residues" evidence="10">
    <location>
        <begin position="1187"/>
        <end position="1199"/>
    </location>
</feature>
<evidence type="ECO:0000313" key="13">
    <source>
        <dbReference type="EMBL" id="KAJ8662230.1"/>
    </source>
</evidence>
<dbReference type="GO" id="GO:0030428">
    <property type="term" value="C:cell septum"/>
    <property type="evidence" value="ECO:0007669"/>
    <property type="project" value="TreeGrafter"/>
</dbReference>
<evidence type="ECO:0000259" key="12">
    <source>
        <dbReference type="Pfam" id="PF22997"/>
    </source>
</evidence>
<keyword evidence="5" id="KW-0808">Transferase</keyword>
<evidence type="ECO:0000256" key="5">
    <source>
        <dbReference type="ARBA" id="ARBA00022679"/>
    </source>
</evidence>
<feature type="compositionally biased region" description="Basic and acidic residues" evidence="10">
    <location>
        <begin position="548"/>
        <end position="557"/>
    </location>
</feature>
<keyword evidence="14" id="KW-1185">Reference proteome</keyword>
<feature type="transmembrane region" description="Helical" evidence="11">
    <location>
        <begin position="1004"/>
        <end position="1024"/>
    </location>
</feature>
<dbReference type="CDD" id="cd04190">
    <property type="entry name" value="Chitin_synth_C"/>
    <property type="match status" value="1"/>
</dbReference>
<accession>A0AAD7VB50</accession>
<keyword evidence="4" id="KW-0328">Glycosyltransferase</keyword>
<dbReference type="InterPro" id="IPR029044">
    <property type="entry name" value="Nucleotide-diphossugar_trans"/>
</dbReference>
<dbReference type="RefSeq" id="XP_058347143.1">
    <property type="nucleotide sequence ID" value="XM_058482012.1"/>
</dbReference>
<dbReference type="AlphaFoldDB" id="A0AAD7VB50"/>
<dbReference type="GO" id="GO:0005886">
    <property type="term" value="C:plasma membrane"/>
    <property type="evidence" value="ECO:0007669"/>
    <property type="project" value="UniProtKB-SubCell"/>
</dbReference>
<feature type="domain" description="Chitin synthase 4-like" evidence="12">
    <location>
        <begin position="320"/>
        <end position="405"/>
    </location>
</feature>
<keyword evidence="8 11" id="KW-0472">Membrane</keyword>
<feature type="transmembrane region" description="Helical" evidence="11">
    <location>
        <begin position="155"/>
        <end position="174"/>
    </location>
</feature>
<keyword evidence="6 11" id="KW-0812">Transmembrane</keyword>
<gene>
    <name evidence="13" type="ORF">O0I10_001923</name>
</gene>
<organism evidence="13 14">
    <name type="scientific">Lichtheimia ornata</name>
    <dbReference type="NCBI Taxonomy" id="688661"/>
    <lineage>
        <taxon>Eukaryota</taxon>
        <taxon>Fungi</taxon>
        <taxon>Fungi incertae sedis</taxon>
        <taxon>Mucoromycota</taxon>
        <taxon>Mucoromycotina</taxon>
        <taxon>Mucoromycetes</taxon>
        <taxon>Mucorales</taxon>
        <taxon>Lichtheimiaceae</taxon>
        <taxon>Lichtheimia</taxon>
    </lineage>
</organism>
<evidence type="ECO:0000313" key="14">
    <source>
        <dbReference type="Proteomes" id="UP001234581"/>
    </source>
</evidence>
<dbReference type="EC" id="2.4.1.16" evidence="2"/>
<comment type="caution">
    <text evidence="13">The sequence shown here is derived from an EMBL/GenBank/DDBJ whole genome shotgun (WGS) entry which is preliminary data.</text>
</comment>
<dbReference type="PANTHER" id="PTHR22914">
    <property type="entry name" value="CHITIN SYNTHASE"/>
    <property type="match status" value="1"/>
</dbReference>
<evidence type="ECO:0000256" key="6">
    <source>
        <dbReference type="ARBA" id="ARBA00022692"/>
    </source>
</evidence>
<evidence type="ECO:0000256" key="9">
    <source>
        <dbReference type="ARBA" id="ARBA00023180"/>
    </source>
</evidence>
<dbReference type="EMBL" id="JARTCD010000005">
    <property type="protein sequence ID" value="KAJ8662230.1"/>
    <property type="molecule type" value="Genomic_DNA"/>
</dbReference>
<feature type="compositionally biased region" description="Basic and acidic residues" evidence="10">
    <location>
        <begin position="1237"/>
        <end position="1249"/>
    </location>
</feature>
<keyword evidence="3" id="KW-1003">Cell membrane</keyword>
<keyword evidence="7 11" id="KW-1133">Transmembrane helix</keyword>
<keyword evidence="9" id="KW-0325">Glycoprotein</keyword>
<comment type="subcellular location">
    <subcellularLocation>
        <location evidence="1">Cell membrane</location>
        <topology evidence="1">Multi-pass membrane protein</topology>
    </subcellularLocation>
</comment>
<reference evidence="13 14" key="1">
    <citation type="submission" date="2023-03" db="EMBL/GenBank/DDBJ databases">
        <title>Genome sequence of Lichtheimia ornata CBS 291.66.</title>
        <authorList>
            <person name="Mohabir J.T."/>
            <person name="Shea T.P."/>
            <person name="Kurbessoian T."/>
            <person name="Berby B."/>
            <person name="Fontaine J."/>
            <person name="Livny J."/>
            <person name="Gnirke A."/>
            <person name="Stajich J.E."/>
            <person name="Cuomo C.A."/>
        </authorList>
    </citation>
    <scope>NUCLEOTIDE SEQUENCE [LARGE SCALE GENOMIC DNA]</scope>
    <source>
        <strain evidence="13">CBS 291.66</strain>
    </source>
</reference>
<dbReference type="GeneID" id="83209341"/>
<dbReference type="InterPro" id="IPR054295">
    <property type="entry name" value="CHS4-like_dom"/>
</dbReference>
<evidence type="ECO:0000256" key="4">
    <source>
        <dbReference type="ARBA" id="ARBA00022676"/>
    </source>
</evidence>
<evidence type="ECO:0000256" key="7">
    <source>
        <dbReference type="ARBA" id="ARBA00022989"/>
    </source>
</evidence>
<dbReference type="GO" id="GO:0006031">
    <property type="term" value="P:chitin biosynthetic process"/>
    <property type="evidence" value="ECO:0007669"/>
    <property type="project" value="TreeGrafter"/>
</dbReference>
<name>A0AAD7VB50_9FUNG</name>
<feature type="region of interest" description="Disordered" evidence="10">
    <location>
        <begin position="1164"/>
        <end position="1256"/>
    </location>
</feature>
<dbReference type="PANTHER" id="PTHR22914:SF16">
    <property type="entry name" value="CHITIN SYNTHASE 3"/>
    <property type="match status" value="1"/>
</dbReference>
<feature type="region of interest" description="Disordered" evidence="10">
    <location>
        <begin position="540"/>
        <end position="569"/>
    </location>
</feature>
<evidence type="ECO:0000256" key="3">
    <source>
        <dbReference type="ARBA" id="ARBA00022475"/>
    </source>
</evidence>
<feature type="compositionally biased region" description="Pro residues" evidence="10">
    <location>
        <begin position="1171"/>
        <end position="1181"/>
    </location>
</feature>
<evidence type="ECO:0000256" key="11">
    <source>
        <dbReference type="SAM" id="Phobius"/>
    </source>
</evidence>
<feature type="transmembrane region" description="Helical" evidence="11">
    <location>
        <begin position="981"/>
        <end position="999"/>
    </location>
</feature>
<evidence type="ECO:0000256" key="2">
    <source>
        <dbReference type="ARBA" id="ARBA00012543"/>
    </source>
</evidence>
<dbReference type="Proteomes" id="UP001234581">
    <property type="component" value="Unassembled WGS sequence"/>
</dbReference>
<dbReference type="Gene3D" id="3.90.550.10">
    <property type="entry name" value="Spore Coat Polysaccharide Biosynthesis Protein SpsA, Chain A"/>
    <property type="match status" value="1"/>
</dbReference>
<feature type="region of interest" description="Disordered" evidence="10">
    <location>
        <begin position="1101"/>
        <end position="1128"/>
    </location>
</feature>
<feature type="compositionally biased region" description="Low complexity" evidence="10">
    <location>
        <begin position="558"/>
        <end position="569"/>
    </location>
</feature>